<keyword evidence="4" id="KW-1185">Reference proteome</keyword>
<keyword evidence="1 3" id="KW-0489">Methyltransferase</keyword>
<evidence type="ECO:0000256" key="2">
    <source>
        <dbReference type="ARBA" id="ARBA00022679"/>
    </source>
</evidence>
<sequence>MTGFERWSAAMARALYGPGGFYRHELPGGHFTTSAQTPAFAEAIARLADQIDERLGRPEAFTVVDVGSGDGELLERLASLLDDRIRLAAVELRPRPTHLPDRIDWRAELPERVEGLVIACELLDNVPCDVAVVDAHGQARYEEVDEQGETRLGEPVADADAAWLAEWWPIAAESERAEIGRPRDAMWRNLTARLTRGTVLAVDYGHLKGRRPEAGTMTGFKEGRETPPIPDGTRDITAHVAVDAIGCDRLEPQREALLRLGLDPILPPLSTAFQDPIAYAEALARAGASARLTDPAGLGAHWWLRSDRRPDLPKTLQP</sequence>
<accession>A0ABV7Q0W2</accession>
<name>A0ABV7Q0W2_9ACTN</name>
<evidence type="ECO:0000313" key="4">
    <source>
        <dbReference type="Proteomes" id="UP001595712"/>
    </source>
</evidence>
<evidence type="ECO:0000256" key="1">
    <source>
        <dbReference type="ARBA" id="ARBA00022603"/>
    </source>
</evidence>
<dbReference type="EC" id="2.1.1.-" evidence="3"/>
<gene>
    <name evidence="3" type="ORF">ACFO8M_11860</name>
</gene>
<proteinExistence type="predicted"/>
<dbReference type="RefSeq" id="WP_387975077.1">
    <property type="nucleotide sequence ID" value="NZ_JBHRWO010000010.1"/>
</dbReference>
<reference evidence="4" key="1">
    <citation type="journal article" date="2019" name="Int. J. Syst. Evol. Microbiol.">
        <title>The Global Catalogue of Microorganisms (GCM) 10K type strain sequencing project: providing services to taxonomists for standard genome sequencing and annotation.</title>
        <authorList>
            <consortium name="The Broad Institute Genomics Platform"/>
            <consortium name="The Broad Institute Genome Sequencing Center for Infectious Disease"/>
            <person name="Wu L."/>
            <person name="Ma J."/>
        </authorList>
    </citation>
    <scope>NUCLEOTIDE SEQUENCE [LARGE SCALE GENOMIC DNA]</scope>
    <source>
        <strain evidence="4">CGMCC 4.7396</strain>
    </source>
</reference>
<dbReference type="Gene3D" id="3.40.50.12710">
    <property type="match status" value="1"/>
</dbReference>
<dbReference type="PANTHER" id="PTHR12049">
    <property type="entry name" value="PROTEIN ARGININE METHYLTRANSFERASE NDUFAF7, MITOCHONDRIAL"/>
    <property type="match status" value="1"/>
</dbReference>
<dbReference type="GO" id="GO:0008168">
    <property type="term" value="F:methyltransferase activity"/>
    <property type="evidence" value="ECO:0007669"/>
    <property type="project" value="UniProtKB-KW"/>
</dbReference>
<dbReference type="InterPro" id="IPR003788">
    <property type="entry name" value="NDUFAF7"/>
</dbReference>
<dbReference type="GO" id="GO:0032259">
    <property type="term" value="P:methylation"/>
    <property type="evidence" value="ECO:0007669"/>
    <property type="project" value="UniProtKB-KW"/>
</dbReference>
<dbReference type="Pfam" id="PF02636">
    <property type="entry name" value="Methyltransf_28"/>
    <property type="match status" value="1"/>
</dbReference>
<protein>
    <submittedName>
        <fullName evidence="3">SAM-dependent methyltransferase</fullName>
        <ecNumber evidence="3">2.1.1.-</ecNumber>
    </submittedName>
</protein>
<dbReference type="SUPFAM" id="SSF53335">
    <property type="entry name" value="S-adenosyl-L-methionine-dependent methyltransferases"/>
    <property type="match status" value="1"/>
</dbReference>
<dbReference type="EMBL" id="JBHRWO010000010">
    <property type="protein sequence ID" value="MFC3493178.1"/>
    <property type="molecule type" value="Genomic_DNA"/>
</dbReference>
<keyword evidence="2 3" id="KW-0808">Transferase</keyword>
<dbReference type="PANTHER" id="PTHR12049:SF7">
    <property type="entry name" value="PROTEIN ARGININE METHYLTRANSFERASE NDUFAF7, MITOCHONDRIAL"/>
    <property type="match status" value="1"/>
</dbReference>
<dbReference type="Proteomes" id="UP001595712">
    <property type="component" value="Unassembled WGS sequence"/>
</dbReference>
<dbReference type="InterPro" id="IPR038375">
    <property type="entry name" value="NDUFAF7_sf"/>
</dbReference>
<comment type="caution">
    <text evidence="3">The sequence shown here is derived from an EMBL/GenBank/DDBJ whole genome shotgun (WGS) entry which is preliminary data.</text>
</comment>
<organism evidence="3 4">
    <name type="scientific">Glycomyces rhizosphaerae</name>
    <dbReference type="NCBI Taxonomy" id="2054422"/>
    <lineage>
        <taxon>Bacteria</taxon>
        <taxon>Bacillati</taxon>
        <taxon>Actinomycetota</taxon>
        <taxon>Actinomycetes</taxon>
        <taxon>Glycomycetales</taxon>
        <taxon>Glycomycetaceae</taxon>
        <taxon>Glycomyces</taxon>
    </lineage>
</organism>
<dbReference type="InterPro" id="IPR029063">
    <property type="entry name" value="SAM-dependent_MTases_sf"/>
</dbReference>
<evidence type="ECO:0000313" key="3">
    <source>
        <dbReference type="EMBL" id="MFC3493178.1"/>
    </source>
</evidence>